<proteinExistence type="predicted"/>
<reference evidence="1 2" key="1">
    <citation type="journal article" date="2017" name="BMC Genomics">
        <title>Comparative genomic and phylogenomic analyses of the Bifidobacteriaceae family.</title>
        <authorList>
            <person name="Lugli G.A."/>
            <person name="Milani C."/>
            <person name="Turroni F."/>
            <person name="Duranti S."/>
            <person name="Mancabelli L."/>
            <person name="Mangifesta M."/>
            <person name="Ferrario C."/>
            <person name="Modesto M."/>
            <person name="Mattarelli P."/>
            <person name="Jiri K."/>
            <person name="van Sinderen D."/>
            <person name="Ventura M."/>
        </authorList>
    </citation>
    <scope>NUCLEOTIDE SEQUENCE [LARGE SCALE GENOMIC DNA]</scope>
    <source>
        <strain evidence="1 2">DSM 22924</strain>
    </source>
</reference>
<organism evidence="1 2">
    <name type="scientific">Bombiscardovia coagulans</name>
    <dbReference type="NCBI Taxonomy" id="686666"/>
    <lineage>
        <taxon>Bacteria</taxon>
        <taxon>Bacillati</taxon>
        <taxon>Actinomycetota</taxon>
        <taxon>Actinomycetes</taxon>
        <taxon>Bifidobacteriales</taxon>
        <taxon>Bifidobacteriaceae</taxon>
        <taxon>Bombiscardovia</taxon>
    </lineage>
</organism>
<dbReference type="RefSeq" id="WP_094722124.1">
    <property type="nucleotide sequence ID" value="NZ_MWWS01000002.1"/>
</dbReference>
<sequence length="71" mass="8253">MIREVDRYGSLTRTSPFYCDGYQINQDKHQPACREEEQIPPTWGLTHSVTWSLAFLLCEGAINKSYYIPKV</sequence>
<dbReference type="Proteomes" id="UP000216004">
    <property type="component" value="Unassembled WGS sequence"/>
</dbReference>
<dbReference type="EMBL" id="MWWS01000002">
    <property type="protein sequence ID" value="OZG50874.1"/>
    <property type="molecule type" value="Genomic_DNA"/>
</dbReference>
<accession>A0A261EVH5</accession>
<evidence type="ECO:0000313" key="1">
    <source>
        <dbReference type="EMBL" id="OZG50874.1"/>
    </source>
</evidence>
<dbReference type="AlphaFoldDB" id="A0A261EVH5"/>
<name>A0A261EVH5_9BIFI</name>
<protein>
    <submittedName>
        <fullName evidence="1">Uncharacterized protein</fullName>
    </submittedName>
</protein>
<comment type="caution">
    <text evidence="1">The sequence shown here is derived from an EMBL/GenBank/DDBJ whole genome shotgun (WGS) entry which is preliminary data.</text>
</comment>
<gene>
    <name evidence="1" type="ORF">BOCO_0060</name>
</gene>
<dbReference type="OrthoDB" id="1492512at2"/>
<evidence type="ECO:0000313" key="2">
    <source>
        <dbReference type="Proteomes" id="UP000216004"/>
    </source>
</evidence>
<keyword evidence="2" id="KW-1185">Reference proteome</keyword>